<comment type="caution">
    <text evidence="1">The sequence shown here is derived from an EMBL/GenBank/DDBJ whole genome shotgun (WGS) entry which is preliminary data.</text>
</comment>
<dbReference type="RefSeq" id="WP_276266766.1">
    <property type="nucleotide sequence ID" value="NZ_JARJLM010000424.1"/>
</dbReference>
<dbReference type="EMBL" id="JARJLM010000424">
    <property type="protein sequence ID" value="MDF3836228.1"/>
    <property type="molecule type" value="Genomic_DNA"/>
</dbReference>
<accession>A0ABT6AUC4</accession>
<gene>
    <name evidence="1" type="ORF">P3W85_25225</name>
</gene>
<reference evidence="1 2" key="1">
    <citation type="submission" date="2023-03" db="EMBL/GenBank/DDBJ databases">
        <title>Draft assemblies of triclosan tolerant bacteria isolated from returned activated sludge.</title>
        <authorList>
            <person name="Van Hamelsveld S."/>
        </authorList>
    </citation>
    <scope>NUCLEOTIDE SEQUENCE [LARGE SCALE GENOMIC DNA]</scope>
    <source>
        <strain evidence="1 2">GW210010_S58</strain>
    </source>
</reference>
<evidence type="ECO:0000313" key="2">
    <source>
        <dbReference type="Proteomes" id="UP001216674"/>
    </source>
</evidence>
<sequence length="159" mass="18287">MLLQKQELFTPDDMERYLHIRFEVDQAERLPLDDMDKQRRGVRGISIGYKVNAMSPEFSKASNYPYFGKFVSKSEKPTRILFRSDLDVDNICISRVDLSKYFPELVRTVPPSVGIYPYSYMNGNNGLSFTFYDPENINECASSIGLRQEIASCQSQGDK</sequence>
<proteinExistence type="predicted"/>
<evidence type="ECO:0000313" key="1">
    <source>
        <dbReference type="EMBL" id="MDF3836228.1"/>
    </source>
</evidence>
<dbReference type="Proteomes" id="UP001216674">
    <property type="component" value="Unassembled WGS sequence"/>
</dbReference>
<name>A0ABT6AUC4_9BURK</name>
<organism evidence="1 2">
    <name type="scientific">Cupriavidus basilensis</name>
    <dbReference type="NCBI Taxonomy" id="68895"/>
    <lineage>
        <taxon>Bacteria</taxon>
        <taxon>Pseudomonadati</taxon>
        <taxon>Pseudomonadota</taxon>
        <taxon>Betaproteobacteria</taxon>
        <taxon>Burkholderiales</taxon>
        <taxon>Burkholderiaceae</taxon>
        <taxon>Cupriavidus</taxon>
    </lineage>
</organism>
<keyword evidence="2" id="KW-1185">Reference proteome</keyword>
<protein>
    <submittedName>
        <fullName evidence="1">Uncharacterized protein</fullName>
    </submittedName>
</protein>